<evidence type="ECO:0000313" key="1">
    <source>
        <dbReference type="EMBL" id="EUC44644.1"/>
    </source>
</evidence>
<dbReference type="RefSeq" id="XP_007688836.1">
    <property type="nucleotide sequence ID" value="XM_007690646.1"/>
</dbReference>
<gene>
    <name evidence="1" type="ORF">COCMIDRAFT_37547</name>
</gene>
<dbReference type="OrthoDB" id="3690107at2759"/>
<evidence type="ECO:0000313" key="2">
    <source>
        <dbReference type="Proteomes" id="UP000054032"/>
    </source>
</evidence>
<organism evidence="1 2">
    <name type="scientific">Bipolaris oryzae ATCC 44560</name>
    <dbReference type="NCBI Taxonomy" id="930090"/>
    <lineage>
        <taxon>Eukaryota</taxon>
        <taxon>Fungi</taxon>
        <taxon>Dikarya</taxon>
        <taxon>Ascomycota</taxon>
        <taxon>Pezizomycotina</taxon>
        <taxon>Dothideomycetes</taxon>
        <taxon>Pleosporomycetidae</taxon>
        <taxon>Pleosporales</taxon>
        <taxon>Pleosporineae</taxon>
        <taxon>Pleosporaceae</taxon>
        <taxon>Bipolaris</taxon>
    </lineage>
</organism>
<name>W6ZAZ6_COCMI</name>
<dbReference type="Proteomes" id="UP000054032">
    <property type="component" value="Unassembled WGS sequence"/>
</dbReference>
<protein>
    <submittedName>
        <fullName evidence="1">Uncharacterized protein</fullName>
    </submittedName>
</protein>
<dbReference type="HOGENOM" id="CLU_1970329_0_0_1"/>
<reference evidence="1 2" key="1">
    <citation type="journal article" date="2013" name="PLoS Genet.">
        <title>Comparative genome structure, secondary metabolite, and effector coding capacity across Cochliobolus pathogens.</title>
        <authorList>
            <person name="Condon B.J."/>
            <person name="Leng Y."/>
            <person name="Wu D."/>
            <person name="Bushley K.E."/>
            <person name="Ohm R.A."/>
            <person name="Otillar R."/>
            <person name="Martin J."/>
            <person name="Schackwitz W."/>
            <person name="Grimwood J."/>
            <person name="MohdZainudin N."/>
            <person name="Xue C."/>
            <person name="Wang R."/>
            <person name="Manning V.A."/>
            <person name="Dhillon B."/>
            <person name="Tu Z.J."/>
            <person name="Steffenson B.J."/>
            <person name="Salamov A."/>
            <person name="Sun H."/>
            <person name="Lowry S."/>
            <person name="LaButti K."/>
            <person name="Han J."/>
            <person name="Copeland A."/>
            <person name="Lindquist E."/>
            <person name="Barry K."/>
            <person name="Schmutz J."/>
            <person name="Baker S.E."/>
            <person name="Ciuffetti L.M."/>
            <person name="Grigoriev I.V."/>
            <person name="Zhong S."/>
            <person name="Turgeon B.G."/>
        </authorList>
    </citation>
    <scope>NUCLEOTIDE SEQUENCE [LARGE SCALE GENOMIC DNA]</scope>
    <source>
        <strain evidence="1 2">ATCC 44560</strain>
    </source>
</reference>
<dbReference type="KEGG" id="bor:COCMIDRAFT_37547"/>
<sequence>MYVIGVVWFDTQCDYNLVTSRFLRESCVEWQPYKNYSHSSIINGLVVNFLGEVQGRWHVVKSGNRDNLPPRYEITTFKVIDYPHTEVIIGRNTIEDLAMHTIFEELRPPRFNASTISRLLLRLRNRTK</sequence>
<dbReference type="AlphaFoldDB" id="W6ZAZ6"/>
<dbReference type="GeneID" id="19123270"/>
<accession>W6ZAZ6</accession>
<keyword evidence="2" id="KW-1185">Reference proteome</keyword>
<dbReference type="EMBL" id="KI964000">
    <property type="protein sequence ID" value="EUC44644.1"/>
    <property type="molecule type" value="Genomic_DNA"/>
</dbReference>
<proteinExistence type="predicted"/>